<dbReference type="InterPro" id="IPR050336">
    <property type="entry name" value="Chromosome_partition/occlusion"/>
</dbReference>
<feature type="region of interest" description="Disordered" evidence="3">
    <location>
        <begin position="391"/>
        <end position="420"/>
    </location>
</feature>
<name>A0A927EAU1_9HYPH</name>
<evidence type="ECO:0000256" key="3">
    <source>
        <dbReference type="SAM" id="MobiDB-lite"/>
    </source>
</evidence>
<dbReference type="InterPro" id="IPR004437">
    <property type="entry name" value="ParB/RepB/Spo0J"/>
</dbReference>
<dbReference type="GO" id="GO:0007059">
    <property type="term" value="P:chromosome segregation"/>
    <property type="evidence" value="ECO:0007669"/>
    <property type="project" value="TreeGrafter"/>
</dbReference>
<dbReference type="InterPro" id="IPR003115">
    <property type="entry name" value="ParB_N"/>
</dbReference>
<feature type="domain" description="ParB-like N-terminal" evidence="4">
    <location>
        <begin position="5"/>
        <end position="104"/>
    </location>
</feature>
<feature type="compositionally biased region" description="Low complexity" evidence="3">
    <location>
        <begin position="643"/>
        <end position="654"/>
    </location>
</feature>
<keyword evidence="6" id="KW-1185">Reference proteome</keyword>
<feature type="compositionally biased region" description="Low complexity" evidence="3">
    <location>
        <begin position="400"/>
        <end position="420"/>
    </location>
</feature>
<sequence>MTEVIAYRLDQLIAGDAVNVRPQDEEVSELVASIRAHGLLQPLVGRLRGDKVEIVDGNRRLKALQLIDSDDDAADITTIDKVHVVLRLGEDEVDAFEVSLAANVLRKPLHPVREFEAFADLIEKGKPKEEIAAHFGIPLRAVEQRLALGRLHEDVRAAWLEGRITGEAARAFTLVPAEQQAAYLRKAIETDEGWRLRADTVRRSFTAETVEADTPKVRFVGIEAYRAAGGGFVADLFANEPDLTDSALLERLANEKLAAEAARLKQDEGWGEVLFGNEARTYEWNRITKPALPDSEKPARAIEIEARLLAIAEHRDKLDEALLEIEDEDRLDEIERDRDVLLDEEDRLDLELEALIEAQTWLRLTEAQRSKAITTVGYNRDGKLTIARGYTRSKPKAEPKPTAMAAPAPKPSAGGEEAPEPARLSAALVDDLALTATRAAAHVLAGEPRIALAAFVATAVTWGTPLRFDNKGRQQGPSLPWPGRSHQTEERFGKVFRDVLGWDMDALQKGAAKVIAGTLDFTSAALAYHSYDSLKADAVTDLRASLPKEMHRAALVQAFDPADYFSKAPKQESIIAIAECGDDPGKYAKLKKADLGATAARLANARAWLPATLRGEVFDAVLPAEPEAEDQDEQAGEHEASAELETAESAAEAAQRIWQDQERKRLEELKTPDVRAEFAARGIKAPFGKSKNQMIEMLLAQPAETEEAA</sequence>
<dbReference type="InterPro" id="IPR036086">
    <property type="entry name" value="ParB/Sulfiredoxin_sf"/>
</dbReference>
<dbReference type="GO" id="GO:0003677">
    <property type="term" value="F:DNA binding"/>
    <property type="evidence" value="ECO:0007669"/>
    <property type="project" value="InterPro"/>
</dbReference>
<dbReference type="EMBL" id="JACXWY010000005">
    <property type="protein sequence ID" value="MBD3845971.1"/>
    <property type="molecule type" value="Genomic_DNA"/>
</dbReference>
<dbReference type="InterPro" id="IPR041468">
    <property type="entry name" value="HTH_ParB/Spo0J"/>
</dbReference>
<dbReference type="PANTHER" id="PTHR33375:SF7">
    <property type="entry name" value="CHROMOSOME 2-PARTITIONING PROTEIN PARB-RELATED"/>
    <property type="match status" value="1"/>
</dbReference>
<dbReference type="SMART" id="SM00470">
    <property type="entry name" value="ParB"/>
    <property type="match status" value="1"/>
</dbReference>
<proteinExistence type="inferred from homology"/>
<comment type="similarity">
    <text evidence="1">Belongs to the ParB family.</text>
</comment>
<dbReference type="Pfam" id="PF02195">
    <property type="entry name" value="ParB_N"/>
    <property type="match status" value="1"/>
</dbReference>
<feature type="coiled-coil region" evidence="2">
    <location>
        <begin position="311"/>
        <end position="351"/>
    </location>
</feature>
<dbReference type="Proteomes" id="UP000619295">
    <property type="component" value="Unassembled WGS sequence"/>
</dbReference>
<dbReference type="RefSeq" id="WP_191124062.1">
    <property type="nucleotide sequence ID" value="NZ_JACXWY010000005.1"/>
</dbReference>
<dbReference type="GO" id="GO:0005694">
    <property type="term" value="C:chromosome"/>
    <property type="evidence" value="ECO:0007669"/>
    <property type="project" value="TreeGrafter"/>
</dbReference>
<accession>A0A927EAU1</accession>
<comment type="caution">
    <text evidence="5">The sequence shown here is derived from an EMBL/GenBank/DDBJ whole genome shotgun (WGS) entry which is preliminary data.</text>
</comment>
<reference evidence="5" key="1">
    <citation type="submission" date="2020-09" db="EMBL/GenBank/DDBJ databases">
        <title>Bosea spartocytisi sp. nov. a root nodule endophyte of Spartocytisus supranubius in the high mountain ecosystem fo the Teide National Park (Canary Islands, Spain).</title>
        <authorList>
            <person name="Pulido-Suarez L."/>
            <person name="Peix A."/>
            <person name="Igual J.M."/>
            <person name="Socas-Perez N."/>
            <person name="Velazquez E."/>
            <person name="Flores-Felix J.D."/>
            <person name="Leon-Barrios M."/>
        </authorList>
    </citation>
    <scope>NUCLEOTIDE SEQUENCE</scope>
    <source>
        <strain evidence="5">SSUT16</strain>
    </source>
</reference>
<organism evidence="5 6">
    <name type="scientific">Bosea spartocytisi</name>
    <dbReference type="NCBI Taxonomy" id="2773451"/>
    <lineage>
        <taxon>Bacteria</taxon>
        <taxon>Pseudomonadati</taxon>
        <taxon>Pseudomonadota</taxon>
        <taxon>Alphaproteobacteria</taxon>
        <taxon>Hyphomicrobiales</taxon>
        <taxon>Boseaceae</taxon>
        <taxon>Bosea</taxon>
    </lineage>
</organism>
<dbReference type="Gene3D" id="1.10.10.2830">
    <property type="match status" value="1"/>
</dbReference>
<evidence type="ECO:0000313" key="5">
    <source>
        <dbReference type="EMBL" id="MBD3845971.1"/>
    </source>
</evidence>
<evidence type="ECO:0000259" key="4">
    <source>
        <dbReference type="SMART" id="SM00470"/>
    </source>
</evidence>
<evidence type="ECO:0000313" key="6">
    <source>
        <dbReference type="Proteomes" id="UP000619295"/>
    </source>
</evidence>
<dbReference type="Pfam" id="PF17762">
    <property type="entry name" value="HTH_ParB"/>
    <property type="match status" value="1"/>
</dbReference>
<dbReference type="AlphaFoldDB" id="A0A927EAU1"/>
<dbReference type="NCBIfam" id="TIGR00180">
    <property type="entry name" value="parB_part"/>
    <property type="match status" value="1"/>
</dbReference>
<keyword evidence="2" id="KW-0175">Coiled coil</keyword>
<evidence type="ECO:0000256" key="1">
    <source>
        <dbReference type="ARBA" id="ARBA00006295"/>
    </source>
</evidence>
<gene>
    <name evidence="5" type="ORF">IED13_09700</name>
</gene>
<feature type="region of interest" description="Disordered" evidence="3">
    <location>
        <begin position="627"/>
        <end position="671"/>
    </location>
</feature>
<dbReference type="PANTHER" id="PTHR33375">
    <property type="entry name" value="CHROMOSOME-PARTITIONING PROTEIN PARB-RELATED"/>
    <property type="match status" value="1"/>
</dbReference>
<dbReference type="SUPFAM" id="SSF110849">
    <property type="entry name" value="ParB/Sulfiredoxin"/>
    <property type="match status" value="1"/>
</dbReference>
<feature type="compositionally biased region" description="Basic and acidic residues" evidence="3">
    <location>
        <begin position="659"/>
        <end position="671"/>
    </location>
</feature>
<dbReference type="Gene3D" id="3.90.1530.30">
    <property type="match status" value="1"/>
</dbReference>
<protein>
    <submittedName>
        <fullName evidence="5">ParB/RepB/Spo0J family partition protein</fullName>
    </submittedName>
</protein>
<evidence type="ECO:0000256" key="2">
    <source>
        <dbReference type="SAM" id="Coils"/>
    </source>
</evidence>
<dbReference type="SUPFAM" id="SSF109709">
    <property type="entry name" value="KorB DNA-binding domain-like"/>
    <property type="match status" value="1"/>
</dbReference>